<sequence>MFGISPLGWLHTLGSLPAIPLAVYMFVRYGRIQPRTLAGRAYLISMLLGAASVFLVTRHPEGRALAGVTLLLLGLGYGAASLRFAGRAAAYLETIALTLTSFLLMLPTVTETLRRVPDGHPLAADLHAPLLLAAQGGCLLLLVIGLTFQIRHLRRNSAGG</sequence>
<evidence type="ECO:0000313" key="3">
    <source>
        <dbReference type="Proteomes" id="UP000478090"/>
    </source>
</evidence>
<keyword evidence="1" id="KW-0812">Transmembrane</keyword>
<keyword evidence="1" id="KW-0472">Membrane</keyword>
<proteinExistence type="predicted"/>
<keyword evidence="1" id="KW-1133">Transmembrane helix</keyword>
<feature type="transmembrane region" description="Helical" evidence="1">
    <location>
        <begin position="89"/>
        <end position="106"/>
    </location>
</feature>
<evidence type="ECO:0000256" key="1">
    <source>
        <dbReference type="SAM" id="Phobius"/>
    </source>
</evidence>
<evidence type="ECO:0000313" key="2">
    <source>
        <dbReference type="EMBL" id="MYM39086.1"/>
    </source>
</evidence>
<evidence type="ECO:0008006" key="4">
    <source>
        <dbReference type="Google" id="ProtNLM"/>
    </source>
</evidence>
<dbReference type="RefSeq" id="WP_161038464.1">
    <property type="nucleotide sequence ID" value="NZ_WWCM01000003.1"/>
</dbReference>
<name>A0ABW9VHV9_9BURK</name>
<feature type="transmembrane region" description="Helical" evidence="1">
    <location>
        <begin position="63"/>
        <end position="82"/>
    </location>
</feature>
<gene>
    <name evidence="2" type="ORF">GTP27_07045</name>
</gene>
<protein>
    <recommendedName>
        <fullName evidence="4">DUF2306 domain-containing protein</fullName>
    </recommendedName>
</protein>
<accession>A0ABW9VHV9</accession>
<dbReference type="EMBL" id="WWCM01000003">
    <property type="protein sequence ID" value="MYM39086.1"/>
    <property type="molecule type" value="Genomic_DNA"/>
</dbReference>
<reference evidence="2 3" key="1">
    <citation type="submission" date="2019-12" db="EMBL/GenBank/DDBJ databases">
        <title>Novel species isolated from a subtropical stream in China.</title>
        <authorList>
            <person name="Lu H."/>
        </authorList>
    </citation>
    <scope>NUCLEOTIDE SEQUENCE [LARGE SCALE GENOMIC DNA]</scope>
    <source>
        <strain evidence="2 3">CY13W</strain>
    </source>
</reference>
<organism evidence="2 3">
    <name type="scientific">Duganella qianjiadongensis</name>
    <dbReference type="NCBI Taxonomy" id="2692176"/>
    <lineage>
        <taxon>Bacteria</taxon>
        <taxon>Pseudomonadati</taxon>
        <taxon>Pseudomonadota</taxon>
        <taxon>Betaproteobacteria</taxon>
        <taxon>Burkholderiales</taxon>
        <taxon>Oxalobacteraceae</taxon>
        <taxon>Telluria group</taxon>
        <taxon>Duganella</taxon>
    </lineage>
</organism>
<comment type="caution">
    <text evidence="2">The sequence shown here is derived from an EMBL/GenBank/DDBJ whole genome shotgun (WGS) entry which is preliminary data.</text>
</comment>
<feature type="transmembrane region" description="Helical" evidence="1">
    <location>
        <begin position="126"/>
        <end position="148"/>
    </location>
</feature>
<feature type="transmembrane region" description="Helical" evidence="1">
    <location>
        <begin position="39"/>
        <end position="57"/>
    </location>
</feature>
<feature type="transmembrane region" description="Helical" evidence="1">
    <location>
        <begin position="6"/>
        <end position="27"/>
    </location>
</feature>
<dbReference type="Proteomes" id="UP000478090">
    <property type="component" value="Unassembled WGS sequence"/>
</dbReference>
<keyword evidence="3" id="KW-1185">Reference proteome</keyword>